<organism evidence="1 2">
    <name type="scientific">Streptosporangium oxazolinicum</name>
    <dbReference type="NCBI Taxonomy" id="909287"/>
    <lineage>
        <taxon>Bacteria</taxon>
        <taxon>Bacillati</taxon>
        <taxon>Actinomycetota</taxon>
        <taxon>Actinomycetes</taxon>
        <taxon>Streptosporangiales</taxon>
        <taxon>Streptosporangiaceae</taxon>
        <taxon>Streptosporangium</taxon>
    </lineage>
</organism>
<comment type="caution">
    <text evidence="1">The sequence shown here is derived from an EMBL/GenBank/DDBJ whole genome shotgun (WGS) entry which is preliminary data.</text>
</comment>
<name>A0ABP8BL90_9ACTN</name>
<dbReference type="Proteomes" id="UP001501251">
    <property type="component" value="Unassembled WGS sequence"/>
</dbReference>
<reference evidence="2" key="1">
    <citation type="journal article" date="2019" name="Int. J. Syst. Evol. Microbiol.">
        <title>The Global Catalogue of Microorganisms (GCM) 10K type strain sequencing project: providing services to taxonomists for standard genome sequencing and annotation.</title>
        <authorList>
            <consortium name="The Broad Institute Genomics Platform"/>
            <consortium name="The Broad Institute Genome Sequencing Center for Infectious Disease"/>
            <person name="Wu L."/>
            <person name="Ma J."/>
        </authorList>
    </citation>
    <scope>NUCLEOTIDE SEQUENCE [LARGE SCALE GENOMIC DNA]</scope>
    <source>
        <strain evidence="2">JCM 17388</strain>
    </source>
</reference>
<dbReference type="RefSeq" id="WP_344923227.1">
    <property type="nucleotide sequence ID" value="NZ_BAABAQ010000020.1"/>
</dbReference>
<evidence type="ECO:0000313" key="2">
    <source>
        <dbReference type="Proteomes" id="UP001501251"/>
    </source>
</evidence>
<dbReference type="EMBL" id="BAABAQ010000020">
    <property type="protein sequence ID" value="GAA4209632.1"/>
    <property type="molecule type" value="Genomic_DNA"/>
</dbReference>
<gene>
    <name evidence="1" type="ORF">GCM10022252_76430</name>
</gene>
<proteinExistence type="predicted"/>
<sequence length="106" mass="11539">MTGGHARLVLEQLRPAYSHQLIQEAFAAFGADDPMDDVLIAAATRHQEEFAKAHRIFGGLPSRTLNRLIAEAYPIIPGGADREESICFIADRAIEQGVAPAEKEPT</sequence>
<protein>
    <submittedName>
        <fullName evidence="1">Uncharacterized protein</fullName>
    </submittedName>
</protein>
<keyword evidence="2" id="KW-1185">Reference proteome</keyword>
<evidence type="ECO:0000313" key="1">
    <source>
        <dbReference type="EMBL" id="GAA4209632.1"/>
    </source>
</evidence>
<accession>A0ABP8BL90</accession>